<evidence type="ECO:0000313" key="1">
    <source>
        <dbReference type="EMBL" id="MBK1870097.1"/>
    </source>
</evidence>
<accession>A0ACC5RBS5</accession>
<dbReference type="EMBL" id="JAENHL010000008">
    <property type="protein sequence ID" value="MBK1870097.1"/>
    <property type="molecule type" value="Genomic_DNA"/>
</dbReference>
<sequence>MMVTAHIPLRERDIVVGDLEVRIRPIHDQAFPDDMACDIFFVGADEKAYAFTDHRAREVLAEIKRDHPATWREIQEAAEDNYSGRE</sequence>
<comment type="caution">
    <text evidence="1">The sequence shown here is derived from an EMBL/GenBank/DDBJ whole genome shotgun (WGS) entry which is preliminary data.</text>
</comment>
<reference evidence="1" key="1">
    <citation type="submission" date="2021-01" db="EMBL/GenBank/DDBJ databases">
        <authorList>
            <person name="Sun Q."/>
        </authorList>
    </citation>
    <scope>NUCLEOTIDE SEQUENCE</scope>
    <source>
        <strain evidence="1">YIM B02566</strain>
    </source>
</reference>
<keyword evidence="2" id="KW-1185">Reference proteome</keyword>
<name>A0ACC5RBS5_9HYPH</name>
<proteinExistence type="predicted"/>
<dbReference type="Proteomes" id="UP000616151">
    <property type="component" value="Unassembled WGS sequence"/>
</dbReference>
<protein>
    <submittedName>
        <fullName evidence="1">Uncharacterized protein</fullName>
    </submittedName>
</protein>
<gene>
    <name evidence="1" type="ORF">JHL16_27285</name>
</gene>
<evidence type="ECO:0000313" key="2">
    <source>
        <dbReference type="Proteomes" id="UP000616151"/>
    </source>
</evidence>
<organism evidence="1 2">
    <name type="scientific">Taklimakanibacter albus</name>
    <dbReference type="NCBI Taxonomy" id="2800327"/>
    <lineage>
        <taxon>Bacteria</taxon>
        <taxon>Pseudomonadati</taxon>
        <taxon>Pseudomonadota</taxon>
        <taxon>Alphaproteobacteria</taxon>
        <taxon>Hyphomicrobiales</taxon>
        <taxon>Aestuariivirgaceae</taxon>
        <taxon>Taklimakanibacter</taxon>
    </lineage>
</organism>